<keyword evidence="3 6" id="KW-0812">Transmembrane</keyword>
<evidence type="ECO:0000256" key="2">
    <source>
        <dbReference type="ARBA" id="ARBA00022475"/>
    </source>
</evidence>
<dbReference type="GO" id="GO:0022857">
    <property type="term" value="F:transmembrane transporter activity"/>
    <property type="evidence" value="ECO:0007669"/>
    <property type="project" value="InterPro"/>
</dbReference>
<keyword evidence="4 6" id="KW-1133">Transmembrane helix</keyword>
<dbReference type="PANTHER" id="PTHR23513">
    <property type="entry name" value="INTEGRAL MEMBRANE EFFLUX PROTEIN-RELATED"/>
    <property type="match status" value="1"/>
</dbReference>
<keyword evidence="5 6" id="KW-0472">Membrane</keyword>
<evidence type="ECO:0000256" key="6">
    <source>
        <dbReference type="SAM" id="Phobius"/>
    </source>
</evidence>
<dbReference type="EMBL" id="NGJZ01000003">
    <property type="protein sequence ID" value="RSU06423.1"/>
    <property type="molecule type" value="Genomic_DNA"/>
</dbReference>
<evidence type="ECO:0000313" key="7">
    <source>
        <dbReference type="EMBL" id="RSU06423.1"/>
    </source>
</evidence>
<feature type="transmembrane region" description="Helical" evidence="6">
    <location>
        <begin position="278"/>
        <end position="297"/>
    </location>
</feature>
<feature type="transmembrane region" description="Helical" evidence="6">
    <location>
        <begin position="344"/>
        <end position="362"/>
    </location>
</feature>
<dbReference type="RefSeq" id="WP_126825644.1">
    <property type="nucleotide sequence ID" value="NZ_JBHLWU010000001.1"/>
</dbReference>
<dbReference type="Gene3D" id="1.20.1250.20">
    <property type="entry name" value="MFS general substrate transporter like domains"/>
    <property type="match status" value="1"/>
</dbReference>
<evidence type="ECO:0000313" key="8">
    <source>
        <dbReference type="Proteomes" id="UP000288669"/>
    </source>
</evidence>
<dbReference type="Pfam" id="PF07690">
    <property type="entry name" value="MFS_1"/>
    <property type="match status" value="1"/>
</dbReference>
<dbReference type="AlphaFoldDB" id="A0A430AF98"/>
<protein>
    <submittedName>
        <fullName evidence="7">MFS transporter</fullName>
    </submittedName>
</protein>
<name>A0A430AF98_9ENTE</name>
<proteinExistence type="predicted"/>
<sequence>MNQSFHRLWVSQMCANFGDVLYIVGLIAILYQEKNSPFLVSLLPVLNMAGYVVSSTLAPLLFNRYKLKAILSFSQLFKTLILGIFCIGLLQKVVLWEILLVIFLLTFLDGFAQPASSAMVPRLVGKQQVVRANGILSMIYQSSQLGGWALGGVFVAVLGNQLVMALTFFLYAIASIALFCLEDTPLVSEQQSHSKRGELTEGFCLIYHHPTLRSIQILSILESVAGVVWISAILYLFVSNNLQTSQSWWGYINAFFFAGLIIGGLLCTKNTVFIEKNFVMVLLVSSLMMAVSTFLFGLNQIPWLALIFSGLVGVFSNLNQILLESYLQKNTAKAQLPKIYSAKVAIQALVFGGSTLIIGYLADFIAVYWLFVGSSIVLVGSFIYLYVVRKRFVTQK</sequence>
<evidence type="ECO:0000256" key="5">
    <source>
        <dbReference type="ARBA" id="ARBA00023136"/>
    </source>
</evidence>
<comment type="caution">
    <text evidence="7">The sequence shown here is derived from an EMBL/GenBank/DDBJ whole genome shotgun (WGS) entry which is preliminary data.</text>
</comment>
<dbReference type="PANTHER" id="PTHR23513:SF19">
    <property type="entry name" value="MAJOR FACILITATOR SUPERFAMILY (MFS) PROFILE DOMAIN-CONTAINING PROTEIN"/>
    <property type="match status" value="1"/>
</dbReference>
<feature type="transmembrane region" description="Helical" evidence="6">
    <location>
        <begin position="368"/>
        <end position="387"/>
    </location>
</feature>
<dbReference type="GO" id="GO:0005886">
    <property type="term" value="C:plasma membrane"/>
    <property type="evidence" value="ECO:0007669"/>
    <property type="project" value="UniProtKB-SubCell"/>
</dbReference>
<keyword evidence="8" id="KW-1185">Reference proteome</keyword>
<dbReference type="InterPro" id="IPR036259">
    <property type="entry name" value="MFS_trans_sf"/>
</dbReference>
<feature type="transmembrane region" description="Helical" evidence="6">
    <location>
        <begin position="248"/>
        <end position="266"/>
    </location>
</feature>
<organism evidence="7 8">
    <name type="scientific">Vagococcus entomophilus</name>
    <dbReference type="NCBI Taxonomy" id="1160095"/>
    <lineage>
        <taxon>Bacteria</taxon>
        <taxon>Bacillati</taxon>
        <taxon>Bacillota</taxon>
        <taxon>Bacilli</taxon>
        <taxon>Lactobacillales</taxon>
        <taxon>Enterococcaceae</taxon>
        <taxon>Vagococcus</taxon>
    </lineage>
</organism>
<feature type="transmembrane region" description="Helical" evidence="6">
    <location>
        <begin position="12"/>
        <end position="32"/>
    </location>
</feature>
<dbReference type="CDD" id="cd06173">
    <property type="entry name" value="MFS_MefA_like"/>
    <property type="match status" value="1"/>
</dbReference>
<dbReference type="OrthoDB" id="2351575at2"/>
<dbReference type="SUPFAM" id="SSF103473">
    <property type="entry name" value="MFS general substrate transporter"/>
    <property type="match status" value="1"/>
</dbReference>
<feature type="transmembrane region" description="Helical" evidence="6">
    <location>
        <begin position="217"/>
        <end position="236"/>
    </location>
</feature>
<evidence type="ECO:0000256" key="1">
    <source>
        <dbReference type="ARBA" id="ARBA00004651"/>
    </source>
</evidence>
<feature type="transmembrane region" description="Helical" evidence="6">
    <location>
        <begin position="38"/>
        <end position="62"/>
    </location>
</feature>
<evidence type="ECO:0000256" key="3">
    <source>
        <dbReference type="ARBA" id="ARBA00022692"/>
    </source>
</evidence>
<comment type="subcellular location">
    <subcellularLocation>
        <location evidence="1">Cell membrane</location>
        <topology evidence="1">Multi-pass membrane protein</topology>
    </subcellularLocation>
</comment>
<dbReference type="InterPro" id="IPR011701">
    <property type="entry name" value="MFS"/>
</dbReference>
<dbReference type="Proteomes" id="UP000288669">
    <property type="component" value="Unassembled WGS sequence"/>
</dbReference>
<feature type="transmembrane region" description="Helical" evidence="6">
    <location>
        <begin position="303"/>
        <end position="323"/>
    </location>
</feature>
<reference evidence="7 8" key="1">
    <citation type="submission" date="2017-05" db="EMBL/GenBank/DDBJ databases">
        <title>Vagococcus spp. assemblies.</title>
        <authorList>
            <person name="Gulvik C.A."/>
        </authorList>
    </citation>
    <scope>NUCLEOTIDE SEQUENCE [LARGE SCALE GENOMIC DNA]</scope>
    <source>
        <strain evidence="7 8">DSM 24756</strain>
    </source>
</reference>
<keyword evidence="2" id="KW-1003">Cell membrane</keyword>
<accession>A0A430AF98</accession>
<gene>
    <name evidence="7" type="ORF">CBF30_09215</name>
</gene>
<evidence type="ECO:0000256" key="4">
    <source>
        <dbReference type="ARBA" id="ARBA00022989"/>
    </source>
</evidence>